<gene>
    <name evidence="3" type="ORF">H2200_005177</name>
</gene>
<keyword evidence="4" id="KW-1185">Reference proteome</keyword>
<dbReference type="SUPFAM" id="SSF52096">
    <property type="entry name" value="ClpP/crotonase"/>
    <property type="match status" value="1"/>
</dbReference>
<protein>
    <recommendedName>
        <fullName evidence="5">Enoyl-CoA hydratase</fullName>
    </recommendedName>
</protein>
<dbReference type="EMBL" id="JAPDRK010000007">
    <property type="protein sequence ID" value="KAJ9610400.1"/>
    <property type="molecule type" value="Genomic_DNA"/>
</dbReference>
<dbReference type="InterPro" id="IPR029045">
    <property type="entry name" value="ClpP/crotonase-like_dom_sf"/>
</dbReference>
<dbReference type="AlphaFoldDB" id="A0AA38XBI0"/>
<dbReference type="InterPro" id="IPR001753">
    <property type="entry name" value="Enoyl-CoA_hydra/iso"/>
</dbReference>
<evidence type="ECO:0000313" key="4">
    <source>
        <dbReference type="Proteomes" id="UP001172673"/>
    </source>
</evidence>
<evidence type="ECO:0008006" key="5">
    <source>
        <dbReference type="Google" id="ProtNLM"/>
    </source>
</evidence>
<reference evidence="3" key="1">
    <citation type="submission" date="2022-10" db="EMBL/GenBank/DDBJ databases">
        <title>Culturing micro-colonial fungi from biological soil crusts in the Mojave desert and describing Neophaeococcomyces mojavensis, and introducing the new genera and species Taxawa tesnikishii.</title>
        <authorList>
            <person name="Kurbessoian T."/>
            <person name="Stajich J.E."/>
        </authorList>
    </citation>
    <scope>NUCLEOTIDE SEQUENCE</scope>
    <source>
        <strain evidence="3">TK_41</strain>
    </source>
</reference>
<evidence type="ECO:0000256" key="2">
    <source>
        <dbReference type="SAM" id="MobiDB-lite"/>
    </source>
</evidence>
<evidence type="ECO:0000313" key="3">
    <source>
        <dbReference type="EMBL" id="KAJ9610400.1"/>
    </source>
</evidence>
<dbReference type="Pfam" id="PF00378">
    <property type="entry name" value="ECH_1"/>
    <property type="match status" value="1"/>
</dbReference>
<dbReference type="InterPro" id="IPR051053">
    <property type="entry name" value="ECH/Chromodomain_protein"/>
</dbReference>
<dbReference type="PANTHER" id="PTHR43684">
    <property type="match status" value="1"/>
</dbReference>
<name>A0AA38XBI0_9EURO</name>
<comment type="similarity">
    <text evidence="1">Belongs to the enoyl-CoA hydratase/isomerase family.</text>
</comment>
<sequence length="316" mass="34844">MLPDPVTVEIPTSYENLPVKDIKVSHYPENANEATPVVVVTLNRPKQGNAFTLQMMRDFELVYPMFDLDERVKCVVITGAGKFFCAGADLSIGFPSGGDRERIVDHRDSGGRLNLAIYRCRKPTIVALNGSAVGLGMTLGLSAAIRIAHASSKYGFVFARRGITMESNSSFFLPRLIGHSNALYLLTTGDTYRGDSKHFGSLFQEVIEDQAGVLKRALELASTIAEQTSVLAGYMNRELMWRGKPSAEETHLLDSAVLYHMFANPDCKEGVQSFLQKRPAKFSATLEQDGPPIHPWHSEVDVGSRPRVQQSSKPKL</sequence>
<dbReference type="Gene3D" id="3.90.226.10">
    <property type="entry name" value="2-enoyl-CoA Hydratase, Chain A, domain 1"/>
    <property type="match status" value="1"/>
</dbReference>
<organism evidence="3 4">
    <name type="scientific">Cladophialophora chaetospira</name>
    <dbReference type="NCBI Taxonomy" id="386627"/>
    <lineage>
        <taxon>Eukaryota</taxon>
        <taxon>Fungi</taxon>
        <taxon>Dikarya</taxon>
        <taxon>Ascomycota</taxon>
        <taxon>Pezizomycotina</taxon>
        <taxon>Eurotiomycetes</taxon>
        <taxon>Chaetothyriomycetidae</taxon>
        <taxon>Chaetothyriales</taxon>
        <taxon>Herpotrichiellaceae</taxon>
        <taxon>Cladophialophora</taxon>
    </lineage>
</organism>
<accession>A0AA38XBI0</accession>
<feature type="compositionally biased region" description="Polar residues" evidence="2">
    <location>
        <begin position="307"/>
        <end position="316"/>
    </location>
</feature>
<comment type="caution">
    <text evidence="3">The sequence shown here is derived from an EMBL/GenBank/DDBJ whole genome shotgun (WGS) entry which is preliminary data.</text>
</comment>
<evidence type="ECO:0000256" key="1">
    <source>
        <dbReference type="ARBA" id="ARBA00005254"/>
    </source>
</evidence>
<dbReference type="CDD" id="cd06558">
    <property type="entry name" value="crotonase-like"/>
    <property type="match status" value="1"/>
</dbReference>
<dbReference type="PANTHER" id="PTHR43684:SF4">
    <property type="entry name" value="ENOYL-COA HYDRATASE_ISOMERASE FAMILY PROTEIN (AFU_ORTHOLOGUE AFUA_1G01890)"/>
    <property type="match status" value="1"/>
</dbReference>
<proteinExistence type="inferred from homology"/>
<feature type="region of interest" description="Disordered" evidence="2">
    <location>
        <begin position="287"/>
        <end position="316"/>
    </location>
</feature>
<dbReference type="Proteomes" id="UP001172673">
    <property type="component" value="Unassembled WGS sequence"/>
</dbReference>